<dbReference type="SUPFAM" id="SSF54897">
    <property type="entry name" value="Protease propeptides/inhibitors"/>
    <property type="match status" value="1"/>
</dbReference>
<dbReference type="PROSITE" id="PS00137">
    <property type="entry name" value="SUBTILASE_HIS"/>
    <property type="match status" value="1"/>
</dbReference>
<dbReference type="Pfam" id="PF00082">
    <property type="entry name" value="Peptidase_S8"/>
    <property type="match status" value="1"/>
</dbReference>
<dbReference type="InterPro" id="IPR036852">
    <property type="entry name" value="Peptidase_S8/S53_dom_sf"/>
</dbReference>
<dbReference type="InterPro" id="IPR022398">
    <property type="entry name" value="Peptidase_S8_His-AS"/>
</dbReference>
<feature type="signal peptide" evidence="8">
    <location>
        <begin position="1"/>
        <end position="15"/>
    </location>
</feature>
<evidence type="ECO:0000256" key="4">
    <source>
        <dbReference type="ARBA" id="ARBA00022801"/>
    </source>
</evidence>
<proteinExistence type="inferred from homology"/>
<dbReference type="InterPro" id="IPR023828">
    <property type="entry name" value="Peptidase_S8_Ser-AS"/>
</dbReference>
<evidence type="ECO:0000313" key="11">
    <source>
        <dbReference type="EMBL" id="QKI86384.1"/>
    </source>
</evidence>
<keyword evidence="2 6" id="KW-0645">Protease</keyword>
<accession>A0A6M8Q312</accession>
<dbReference type="PANTHER" id="PTHR43806:SF58">
    <property type="entry name" value="ALKALINE PROTEASE 1-RELATED"/>
    <property type="match status" value="1"/>
</dbReference>
<feature type="active site" description="Charge relay system" evidence="6">
    <location>
        <position position="148"/>
    </location>
</feature>
<dbReference type="CDD" id="cd04077">
    <property type="entry name" value="Peptidases_S8_PCSK9_ProteinaseK_like"/>
    <property type="match status" value="1"/>
</dbReference>
<evidence type="ECO:0000256" key="3">
    <source>
        <dbReference type="ARBA" id="ARBA00022729"/>
    </source>
</evidence>
<dbReference type="Gene3D" id="3.40.50.200">
    <property type="entry name" value="Peptidase S8/S53 domain"/>
    <property type="match status" value="1"/>
</dbReference>
<feature type="domain" description="Inhibitor I9" evidence="10">
    <location>
        <begin position="42"/>
        <end position="106"/>
    </location>
</feature>
<evidence type="ECO:0000256" key="5">
    <source>
        <dbReference type="ARBA" id="ARBA00022825"/>
    </source>
</evidence>
<keyword evidence="5 6" id="KW-0720">Serine protease</keyword>
<dbReference type="InterPro" id="IPR015500">
    <property type="entry name" value="Peptidase_S8_subtilisin-rel"/>
</dbReference>
<dbReference type="InterPro" id="IPR010259">
    <property type="entry name" value="S8pro/Inhibitor_I9"/>
</dbReference>
<dbReference type="Gene3D" id="3.30.70.80">
    <property type="entry name" value="Peptidase S8 propeptide/proteinase inhibitor I9"/>
    <property type="match status" value="1"/>
</dbReference>
<dbReference type="InterPro" id="IPR034193">
    <property type="entry name" value="PCSK9_ProteinaseK-like"/>
</dbReference>
<gene>
    <name evidence="11" type="primary">PR1A</name>
</gene>
<dbReference type="InterPro" id="IPR050131">
    <property type="entry name" value="Peptidase_S8_subtilisin-like"/>
</dbReference>
<dbReference type="FunFam" id="3.40.50.200:FF:000014">
    <property type="entry name" value="Proteinase K"/>
    <property type="match status" value="1"/>
</dbReference>
<dbReference type="PROSITE" id="PS00136">
    <property type="entry name" value="SUBTILASE_ASP"/>
    <property type="match status" value="1"/>
</dbReference>
<dbReference type="InterPro" id="IPR023827">
    <property type="entry name" value="Peptidase_S8_Asp-AS"/>
</dbReference>
<dbReference type="PRINTS" id="PR00723">
    <property type="entry name" value="SUBTILISIN"/>
</dbReference>
<evidence type="ECO:0000256" key="6">
    <source>
        <dbReference type="PROSITE-ProRule" id="PRU01240"/>
    </source>
</evidence>
<evidence type="ECO:0000259" key="9">
    <source>
        <dbReference type="Pfam" id="PF00082"/>
    </source>
</evidence>
<dbReference type="PROSITE" id="PS51892">
    <property type="entry name" value="SUBTILASE"/>
    <property type="match status" value="1"/>
</dbReference>
<keyword evidence="3 8" id="KW-0732">Signal</keyword>
<reference evidence="11" key="1">
    <citation type="submission" date="2019-11" db="EMBL/GenBank/DDBJ databases">
        <title>Mycopesticide production from a local entomopathogenic fungus against Myzus persicae.</title>
        <authorList>
            <person name="Biryol S."/>
            <person name="Demir I."/>
            <person name="Demirbag Z."/>
        </authorList>
    </citation>
    <scope>NUCLEOTIDE SEQUENCE</scope>
    <source>
        <strain evidence="11">As19</strain>
    </source>
</reference>
<organism evidence="11">
    <name type="scientific">Metarhizium flavoviride</name>
    <dbReference type="NCBI Taxonomy" id="92630"/>
    <lineage>
        <taxon>Eukaryota</taxon>
        <taxon>Fungi</taxon>
        <taxon>Dikarya</taxon>
        <taxon>Ascomycota</taxon>
        <taxon>Pezizomycotina</taxon>
        <taxon>Sordariomycetes</taxon>
        <taxon>Hypocreomycetidae</taxon>
        <taxon>Hypocreales</taxon>
        <taxon>Clavicipitaceae</taxon>
        <taxon>Metarhizium</taxon>
    </lineage>
</organism>
<feature type="chain" id="PRO_5026946814" evidence="8">
    <location>
        <begin position="16"/>
        <end position="390"/>
    </location>
</feature>
<comment type="similarity">
    <text evidence="1 6 7">Belongs to the peptidase S8 family.</text>
</comment>
<dbReference type="GO" id="GO:0004252">
    <property type="term" value="F:serine-type endopeptidase activity"/>
    <property type="evidence" value="ECO:0007669"/>
    <property type="project" value="UniProtKB-UniRule"/>
</dbReference>
<dbReference type="Pfam" id="PF05922">
    <property type="entry name" value="Inhibitor_I9"/>
    <property type="match status" value="1"/>
</dbReference>
<evidence type="ECO:0000256" key="8">
    <source>
        <dbReference type="SAM" id="SignalP"/>
    </source>
</evidence>
<dbReference type="PROSITE" id="PS00138">
    <property type="entry name" value="SUBTILASE_SER"/>
    <property type="match status" value="1"/>
</dbReference>
<dbReference type="InterPro" id="IPR037045">
    <property type="entry name" value="S8pro/Inhibitor_I9_sf"/>
</dbReference>
<protein>
    <submittedName>
        <fullName evidence="11">Subtilisin-like protease PR1A</fullName>
    </submittedName>
</protein>
<evidence type="ECO:0000256" key="1">
    <source>
        <dbReference type="ARBA" id="ARBA00011073"/>
    </source>
</evidence>
<name>A0A6M8Q312_9HYPO</name>
<evidence type="ECO:0000256" key="7">
    <source>
        <dbReference type="RuleBase" id="RU003355"/>
    </source>
</evidence>
<dbReference type="EMBL" id="MN747826">
    <property type="protein sequence ID" value="QKI86384.1"/>
    <property type="molecule type" value="Genomic_DNA"/>
</dbReference>
<dbReference type="AlphaFoldDB" id="A0A6M8Q312"/>
<evidence type="ECO:0000256" key="2">
    <source>
        <dbReference type="ARBA" id="ARBA00022670"/>
    </source>
</evidence>
<dbReference type="PANTHER" id="PTHR43806">
    <property type="entry name" value="PEPTIDASE S8"/>
    <property type="match status" value="1"/>
</dbReference>
<sequence length="390" mass="40777">MHLSALLTLLPAVLADPATIGRRAEPAPLFTPQAESIIAGKYIVKFKDGIARIATDDAVSALTSKADFVYEHAFNGFAGSLTNEELKTLRDHPDVDFIEKDAVMRISSITEQNGAPWGLGRISHRQQGSTTYRYDDSAGEGTCVYIIDTGVEVSHPEFGGRATWLRSFINGQNRDGHGHGTHCAGTIGSRSYGVAKNAKLFAVKVLDDQGSGSYSGIISGMDFVAQDSKSRNCPNGHIASMSLGGGYSASVNQGAAALVRSGVFLAVAAGNDNRDAQNTSPASEPTACTVGATASDDSRSTFSNYGRVVDIFAPGTGILSTWINGRTNTISGTSMATPHIAGLAAYFSALSGKTSPAALCQKIQDTSTKNVIRNVPAGTVNFLAYNGNGA</sequence>
<feature type="active site" description="Charge relay system" evidence="6">
    <location>
        <position position="179"/>
    </location>
</feature>
<keyword evidence="4 6" id="KW-0378">Hydrolase</keyword>
<feature type="active site" description="Charge relay system" evidence="6">
    <location>
        <position position="334"/>
    </location>
</feature>
<dbReference type="GO" id="GO:0006508">
    <property type="term" value="P:proteolysis"/>
    <property type="evidence" value="ECO:0007669"/>
    <property type="project" value="UniProtKB-KW"/>
</dbReference>
<dbReference type="SUPFAM" id="SSF52743">
    <property type="entry name" value="Subtilisin-like"/>
    <property type="match status" value="1"/>
</dbReference>
<evidence type="ECO:0000259" key="10">
    <source>
        <dbReference type="Pfam" id="PF05922"/>
    </source>
</evidence>
<feature type="domain" description="Peptidase S8/S53" evidence="9">
    <location>
        <begin position="139"/>
        <end position="370"/>
    </location>
</feature>
<dbReference type="GO" id="GO:0005576">
    <property type="term" value="C:extracellular region"/>
    <property type="evidence" value="ECO:0007669"/>
    <property type="project" value="UniProtKB-ARBA"/>
</dbReference>
<dbReference type="InterPro" id="IPR000209">
    <property type="entry name" value="Peptidase_S8/S53_dom"/>
</dbReference>